<accession>A0A8B8KS91</accession>
<dbReference type="KEGG" id="aprc:113858339"/>
<dbReference type="AlphaFoldDB" id="A0A8B8KS91"/>
<keyword evidence="4 5" id="KW-0349">Heme</keyword>
<dbReference type="PRINTS" id="PR00463">
    <property type="entry name" value="EP450I"/>
</dbReference>
<dbReference type="InterPro" id="IPR036396">
    <property type="entry name" value="Cyt_P450_sf"/>
</dbReference>
<gene>
    <name evidence="7" type="primary">LOC113858339</name>
</gene>
<keyword evidence="3 4" id="KW-0408">Iron</keyword>
<dbReference type="InterPro" id="IPR001128">
    <property type="entry name" value="Cyt_P450"/>
</dbReference>
<dbReference type="InterPro" id="IPR002401">
    <property type="entry name" value="Cyt_P450_E_grp-I"/>
</dbReference>
<dbReference type="GO" id="GO:0005506">
    <property type="term" value="F:iron ion binding"/>
    <property type="evidence" value="ECO:0007669"/>
    <property type="project" value="InterPro"/>
</dbReference>
<dbReference type="PRINTS" id="PR00385">
    <property type="entry name" value="P450"/>
</dbReference>
<keyword evidence="2 4" id="KW-0479">Metal-binding</keyword>
<evidence type="ECO:0000256" key="5">
    <source>
        <dbReference type="RuleBase" id="RU000461"/>
    </source>
</evidence>
<evidence type="ECO:0000313" key="7">
    <source>
        <dbReference type="RefSeq" id="XP_027346737.1"/>
    </source>
</evidence>
<dbReference type="GO" id="GO:0020037">
    <property type="term" value="F:heme binding"/>
    <property type="evidence" value="ECO:0007669"/>
    <property type="project" value="InterPro"/>
</dbReference>
<dbReference type="Gene3D" id="1.10.630.10">
    <property type="entry name" value="Cytochrome P450"/>
    <property type="match status" value="1"/>
</dbReference>
<name>A0A8B8KS91_ABRPR</name>
<proteinExistence type="inferred from homology"/>
<comment type="cofactor">
    <cofactor evidence="4">
        <name>heme</name>
        <dbReference type="ChEBI" id="CHEBI:30413"/>
    </cofactor>
</comment>
<dbReference type="GeneID" id="113858339"/>
<comment type="similarity">
    <text evidence="1 5">Belongs to the cytochrome P450 family.</text>
</comment>
<dbReference type="Proteomes" id="UP000694853">
    <property type="component" value="Unplaced"/>
</dbReference>
<dbReference type="GO" id="GO:0004497">
    <property type="term" value="F:monooxygenase activity"/>
    <property type="evidence" value="ECO:0007669"/>
    <property type="project" value="UniProtKB-KW"/>
</dbReference>
<reference evidence="6" key="1">
    <citation type="journal article" date="2019" name="Toxins">
        <title>Detection of Abrin-Like and Prepropulchellin-Like Toxin Genes and Transcripts Using Whole Genome Sequencing and Full-Length Transcript Sequencing of Abrus precatorius.</title>
        <authorList>
            <person name="Hovde B.T."/>
            <person name="Daligault H.E."/>
            <person name="Hanschen E.R."/>
            <person name="Kunde Y.A."/>
            <person name="Johnson M.B."/>
            <person name="Starkenburg S.R."/>
            <person name="Johnson S.L."/>
        </authorList>
    </citation>
    <scope>NUCLEOTIDE SEQUENCE [LARGE SCALE GENOMIC DNA]</scope>
</reference>
<dbReference type="InterPro" id="IPR017972">
    <property type="entry name" value="Cyt_P450_CS"/>
</dbReference>
<keyword evidence="5" id="KW-0560">Oxidoreductase</keyword>
<reference evidence="7" key="2">
    <citation type="submission" date="2025-08" db="UniProtKB">
        <authorList>
            <consortium name="RefSeq"/>
        </authorList>
    </citation>
    <scope>IDENTIFICATION</scope>
    <source>
        <tissue evidence="7">Young leaves</tissue>
    </source>
</reference>
<protein>
    <submittedName>
        <fullName evidence="7">Cytochrome P450 71A22-like isoform X1</fullName>
    </submittedName>
</protein>
<dbReference type="FunFam" id="1.10.630.10:FF:000011">
    <property type="entry name" value="Cytochrome P450 83B1"/>
    <property type="match status" value="1"/>
</dbReference>
<keyword evidence="6" id="KW-1185">Reference proteome</keyword>
<dbReference type="SUPFAM" id="SSF48264">
    <property type="entry name" value="Cytochrome P450"/>
    <property type="match status" value="1"/>
</dbReference>
<organism evidence="6 7">
    <name type="scientific">Abrus precatorius</name>
    <name type="common">Indian licorice</name>
    <name type="synonym">Glycine abrus</name>
    <dbReference type="NCBI Taxonomy" id="3816"/>
    <lineage>
        <taxon>Eukaryota</taxon>
        <taxon>Viridiplantae</taxon>
        <taxon>Streptophyta</taxon>
        <taxon>Embryophyta</taxon>
        <taxon>Tracheophyta</taxon>
        <taxon>Spermatophyta</taxon>
        <taxon>Magnoliopsida</taxon>
        <taxon>eudicotyledons</taxon>
        <taxon>Gunneridae</taxon>
        <taxon>Pentapetalae</taxon>
        <taxon>rosids</taxon>
        <taxon>fabids</taxon>
        <taxon>Fabales</taxon>
        <taxon>Fabaceae</taxon>
        <taxon>Papilionoideae</taxon>
        <taxon>50 kb inversion clade</taxon>
        <taxon>NPAAA clade</taxon>
        <taxon>indigoferoid/millettioid clade</taxon>
        <taxon>Abreae</taxon>
        <taxon>Abrus</taxon>
    </lineage>
</organism>
<evidence type="ECO:0000256" key="2">
    <source>
        <dbReference type="ARBA" id="ARBA00022723"/>
    </source>
</evidence>
<evidence type="ECO:0000256" key="4">
    <source>
        <dbReference type="PIRSR" id="PIRSR602401-1"/>
    </source>
</evidence>
<evidence type="ECO:0000256" key="3">
    <source>
        <dbReference type="ARBA" id="ARBA00023004"/>
    </source>
</evidence>
<dbReference type="GO" id="GO:0016705">
    <property type="term" value="F:oxidoreductase activity, acting on paired donors, with incorporation or reduction of molecular oxygen"/>
    <property type="evidence" value="ECO:0007669"/>
    <property type="project" value="InterPro"/>
</dbReference>
<dbReference type="Pfam" id="PF00067">
    <property type="entry name" value="p450"/>
    <property type="match status" value="1"/>
</dbReference>
<dbReference type="PANTHER" id="PTHR47955">
    <property type="entry name" value="CYTOCHROME P450 FAMILY 71 PROTEIN"/>
    <property type="match status" value="1"/>
</dbReference>
<dbReference type="RefSeq" id="XP_027346737.1">
    <property type="nucleotide sequence ID" value="XM_027490936.1"/>
</dbReference>
<dbReference type="OrthoDB" id="1470350at2759"/>
<dbReference type="PANTHER" id="PTHR47955:SF15">
    <property type="entry name" value="CYTOCHROME P450 71A2-LIKE"/>
    <property type="match status" value="1"/>
</dbReference>
<sequence>MKHNLQTELLTSKNMHSFPMVFFDTFLLFLSLILIIKRYSNASTTKNSPPSPPTLPLIGNLHQLGLLPHRTLHSLAQKYGPLMLLHFGKVPALVVSSAEAAREVMKTHDLVVSDRPQSKVWKILFYDTKDMASASYGKSWRNLRSLSVCHLFSSKKVQSFGRVREEETLRMMGHIKKCCSSSLQVNLSELLGLLSNDVICRVALGRRYRGVEGKGFERVLLEFDELVGTVSIGDYMPWLDWLSKVNGLYGRAKRVAKYLDQFLDEVIDEHISGGSRNSKDGLEAERDFVDVLLSLEKTDTEGFPVDRNVIKGLIVDMFVAGTETTHATMEWAMTELLKHPIVMHKLQNEVRSVVGNKTHVTEDDLGQMKYLKAVIKETFRHHPSVPVIPRKSSEDIKVNGYDIAAGTQVLVNVWAIGRDPSSWYQPLEFNPERFLNNSIDFKGHDFELIPFGAGRRGCPGMLFAIATIEMVIANLVHQFDWALPCGEDLNMSENPGMAILRKFPLMAVATLHDRN</sequence>
<keyword evidence="5" id="KW-0503">Monooxygenase</keyword>
<evidence type="ECO:0000256" key="1">
    <source>
        <dbReference type="ARBA" id="ARBA00010617"/>
    </source>
</evidence>
<dbReference type="CDD" id="cd11072">
    <property type="entry name" value="CYP71-like"/>
    <property type="match status" value="1"/>
</dbReference>
<dbReference type="PROSITE" id="PS00086">
    <property type="entry name" value="CYTOCHROME_P450"/>
    <property type="match status" value="1"/>
</dbReference>
<feature type="binding site" description="axial binding residue" evidence="4">
    <location>
        <position position="458"/>
    </location>
    <ligand>
        <name>heme</name>
        <dbReference type="ChEBI" id="CHEBI:30413"/>
    </ligand>
    <ligandPart>
        <name>Fe</name>
        <dbReference type="ChEBI" id="CHEBI:18248"/>
    </ligandPart>
</feature>
<evidence type="ECO:0000313" key="6">
    <source>
        <dbReference type="Proteomes" id="UP000694853"/>
    </source>
</evidence>